<gene>
    <name evidence="3" type="ORF">M413DRAFT_10362</name>
</gene>
<organism evidence="3 4">
    <name type="scientific">Hebeloma cylindrosporum</name>
    <dbReference type="NCBI Taxonomy" id="76867"/>
    <lineage>
        <taxon>Eukaryota</taxon>
        <taxon>Fungi</taxon>
        <taxon>Dikarya</taxon>
        <taxon>Basidiomycota</taxon>
        <taxon>Agaricomycotina</taxon>
        <taxon>Agaricomycetes</taxon>
        <taxon>Agaricomycetidae</taxon>
        <taxon>Agaricales</taxon>
        <taxon>Agaricineae</taxon>
        <taxon>Hymenogastraceae</taxon>
        <taxon>Hebeloma</taxon>
    </lineage>
</organism>
<keyword evidence="1" id="KW-0175">Coiled coil</keyword>
<dbReference type="AlphaFoldDB" id="A0A0C2XWX5"/>
<dbReference type="OrthoDB" id="3222060at2759"/>
<sequence>MSNSSGYGTWGPSGARHAHSRSPHAERRSSDEHQGYAHSQFINAPFMTSVQDRPSSSSLTGAMGDANLTSDTRHSRSPPSSSNGQVYPGNPHSQNHDLTWSSSAHMQPTMSIAMNNAAYPAVPGHGGLSFPYNVNQTNIDTPALNEYPTSRYSSPASISPNSPQYQKEFVVPFRSQMSHNAMGFPGTPTPMNSYSPSPEDSSNNDLLRRLQRRVHELEAECSRAKSALEAMRSAPAHNVSSAPRHSPAFLASWTARTEARKKYFCSLNRAGNALCSWHDSRRERRAYPPRNAPPGYLNCGCTFEQALFEDSLSRHGVGSYNPGEAVRMDPVLRNALLKLLEDRYDYKDGDFEHDPLTERWNDDESPTAWEKKAQAGPVRRRNDADRH</sequence>
<feature type="region of interest" description="Disordered" evidence="2">
    <location>
        <begin position="351"/>
        <end position="387"/>
    </location>
</feature>
<feature type="compositionally biased region" description="Polar residues" evidence="2">
    <location>
        <begin position="40"/>
        <end position="60"/>
    </location>
</feature>
<feature type="compositionally biased region" description="Polar residues" evidence="2">
    <location>
        <begin position="77"/>
        <end position="100"/>
    </location>
</feature>
<evidence type="ECO:0000256" key="1">
    <source>
        <dbReference type="SAM" id="Coils"/>
    </source>
</evidence>
<reference evidence="3 4" key="1">
    <citation type="submission" date="2014-04" db="EMBL/GenBank/DDBJ databases">
        <authorList>
            <consortium name="DOE Joint Genome Institute"/>
            <person name="Kuo A."/>
            <person name="Gay G."/>
            <person name="Dore J."/>
            <person name="Kohler A."/>
            <person name="Nagy L.G."/>
            <person name="Floudas D."/>
            <person name="Copeland A."/>
            <person name="Barry K.W."/>
            <person name="Cichocki N."/>
            <person name="Veneault-Fourrey C."/>
            <person name="LaButti K."/>
            <person name="Lindquist E.A."/>
            <person name="Lipzen A."/>
            <person name="Lundell T."/>
            <person name="Morin E."/>
            <person name="Murat C."/>
            <person name="Sun H."/>
            <person name="Tunlid A."/>
            <person name="Henrissat B."/>
            <person name="Grigoriev I.V."/>
            <person name="Hibbett D.S."/>
            <person name="Martin F."/>
            <person name="Nordberg H.P."/>
            <person name="Cantor M.N."/>
            <person name="Hua S.X."/>
        </authorList>
    </citation>
    <scope>NUCLEOTIDE SEQUENCE [LARGE SCALE GENOMIC DNA]</scope>
    <source>
        <strain evidence="4">h7</strain>
    </source>
</reference>
<feature type="coiled-coil region" evidence="1">
    <location>
        <begin position="207"/>
        <end position="234"/>
    </location>
</feature>
<dbReference type="Proteomes" id="UP000053424">
    <property type="component" value="Unassembled WGS sequence"/>
</dbReference>
<dbReference type="EMBL" id="KN831778">
    <property type="protein sequence ID" value="KIM42128.1"/>
    <property type="molecule type" value="Genomic_DNA"/>
</dbReference>
<proteinExistence type="predicted"/>
<protein>
    <submittedName>
        <fullName evidence="3">Uncharacterized protein</fullName>
    </submittedName>
</protein>
<evidence type="ECO:0000313" key="4">
    <source>
        <dbReference type="Proteomes" id="UP000053424"/>
    </source>
</evidence>
<evidence type="ECO:0000313" key="3">
    <source>
        <dbReference type="EMBL" id="KIM42128.1"/>
    </source>
</evidence>
<accession>A0A0C2XWX5</accession>
<reference evidence="4" key="2">
    <citation type="submission" date="2015-01" db="EMBL/GenBank/DDBJ databases">
        <title>Evolutionary Origins and Diversification of the Mycorrhizal Mutualists.</title>
        <authorList>
            <consortium name="DOE Joint Genome Institute"/>
            <consortium name="Mycorrhizal Genomics Consortium"/>
            <person name="Kohler A."/>
            <person name="Kuo A."/>
            <person name="Nagy L.G."/>
            <person name="Floudas D."/>
            <person name="Copeland A."/>
            <person name="Barry K.W."/>
            <person name="Cichocki N."/>
            <person name="Veneault-Fourrey C."/>
            <person name="LaButti K."/>
            <person name="Lindquist E.A."/>
            <person name="Lipzen A."/>
            <person name="Lundell T."/>
            <person name="Morin E."/>
            <person name="Murat C."/>
            <person name="Riley R."/>
            <person name="Ohm R."/>
            <person name="Sun H."/>
            <person name="Tunlid A."/>
            <person name="Henrissat B."/>
            <person name="Grigoriev I.V."/>
            <person name="Hibbett D.S."/>
            <person name="Martin F."/>
        </authorList>
    </citation>
    <scope>NUCLEOTIDE SEQUENCE [LARGE SCALE GENOMIC DNA]</scope>
    <source>
        <strain evidence="4">h7</strain>
    </source>
</reference>
<feature type="compositionally biased region" description="Basic and acidic residues" evidence="2">
    <location>
        <begin position="23"/>
        <end position="35"/>
    </location>
</feature>
<dbReference type="HOGENOM" id="CLU_044611_0_0_1"/>
<name>A0A0C2XWX5_HEBCY</name>
<feature type="compositionally biased region" description="Basic and acidic residues" evidence="2">
    <location>
        <begin position="351"/>
        <end position="362"/>
    </location>
</feature>
<evidence type="ECO:0000256" key="2">
    <source>
        <dbReference type="SAM" id="MobiDB-lite"/>
    </source>
</evidence>
<keyword evidence="4" id="KW-1185">Reference proteome</keyword>
<dbReference type="STRING" id="686832.A0A0C2XWX5"/>
<feature type="region of interest" description="Disordered" evidence="2">
    <location>
        <begin position="1"/>
        <end position="100"/>
    </location>
</feature>